<evidence type="ECO:0000259" key="2">
    <source>
        <dbReference type="Pfam" id="PF25482"/>
    </source>
</evidence>
<dbReference type="Pfam" id="PF25482">
    <property type="entry name" value="DUF7905"/>
    <property type="match status" value="1"/>
</dbReference>
<accession>A0AAE0ITK8</accession>
<reference evidence="3" key="2">
    <citation type="submission" date="2023-06" db="EMBL/GenBank/DDBJ databases">
        <authorList>
            <consortium name="Lawrence Berkeley National Laboratory"/>
            <person name="Haridas S."/>
            <person name="Hensen N."/>
            <person name="Bonometti L."/>
            <person name="Westerberg I."/>
            <person name="Brannstrom I.O."/>
            <person name="Guillou S."/>
            <person name="Cros-Aarteil S."/>
            <person name="Calhoun S."/>
            <person name="Kuo A."/>
            <person name="Mondo S."/>
            <person name="Pangilinan J."/>
            <person name="Riley R."/>
            <person name="Labutti K."/>
            <person name="Andreopoulos B."/>
            <person name="Lipzen A."/>
            <person name="Chen C."/>
            <person name="Yanf M."/>
            <person name="Daum C."/>
            <person name="Ng V."/>
            <person name="Clum A."/>
            <person name="Steindorff A."/>
            <person name="Ohm R."/>
            <person name="Martin F."/>
            <person name="Silar P."/>
            <person name="Natvig D."/>
            <person name="Lalanne C."/>
            <person name="Gautier V."/>
            <person name="Ament-Velasquez S.L."/>
            <person name="Kruys A."/>
            <person name="Hutchinson M.I."/>
            <person name="Powell A.J."/>
            <person name="Barry K."/>
            <person name="Miller A.N."/>
            <person name="Grigoriev I.V."/>
            <person name="Debuchy R."/>
            <person name="Gladieux P."/>
            <person name="Thoren M.H."/>
            <person name="Johannesson H."/>
        </authorList>
    </citation>
    <scope>NUCLEOTIDE SEQUENCE</scope>
    <source>
        <strain evidence="3">CBS 118394</strain>
    </source>
</reference>
<sequence length="522" mass="58494">MASTGKSGQRSTASSSVRQLPRKGQVVVPSPPTHYIKMYIFMPMPMHGFNDPDPSDLDLKAIFDQICQKFKVAIQVNEGDSIVIVLAATKKKANEAIASLRSTLIRKPGDKNVWHPSVLIKPPRQGKDSLQVVLVAQPGASGARPSATSQPPDTAGQSPVEVAAAAAATAATAAEYKSELVANLFRAIENLRYVPNKMCMRVHFGRFLLKEWKKAKLQYNFTELESITRRAGPRGTTRMDSIVGPRSIVSYLRQQFMNLPHGSLPSAVRSDSAIDIKPAHSLILQTKNLSVESVIDAVRGKIELGTDVKAKNHYTLSPFRAFQRERRHRAVQIMTSSPENHHDWVLEVQNQIDMKEMKTAVPFSLQGLKQSLKFDGDVLSDDFPHFTIFNSFAKTYQIENIIGKTSWSYMINSQYALEISSYHKWGPNTELTAVSGAGLSMYGFDWDHDMDAADIAEGPRPWNDFAEQFLQVDRGFYPEDEGKEQDLEQGPYDDFLYWIHRIQDMLDKATADHMRDHGNRQG</sequence>
<protein>
    <recommendedName>
        <fullName evidence="2">DUF7905 domain-containing protein</fullName>
    </recommendedName>
</protein>
<organism evidence="3 4">
    <name type="scientific">Apodospora peruviana</name>
    <dbReference type="NCBI Taxonomy" id="516989"/>
    <lineage>
        <taxon>Eukaryota</taxon>
        <taxon>Fungi</taxon>
        <taxon>Dikarya</taxon>
        <taxon>Ascomycota</taxon>
        <taxon>Pezizomycotina</taxon>
        <taxon>Sordariomycetes</taxon>
        <taxon>Sordariomycetidae</taxon>
        <taxon>Sordariales</taxon>
        <taxon>Lasiosphaeriaceae</taxon>
        <taxon>Apodospora</taxon>
    </lineage>
</organism>
<dbReference type="Proteomes" id="UP001283341">
    <property type="component" value="Unassembled WGS sequence"/>
</dbReference>
<dbReference type="EMBL" id="JAUEDM010000001">
    <property type="protein sequence ID" value="KAK3330870.1"/>
    <property type="molecule type" value="Genomic_DNA"/>
</dbReference>
<feature type="domain" description="DUF7905" evidence="2">
    <location>
        <begin position="181"/>
        <end position="428"/>
    </location>
</feature>
<feature type="compositionally biased region" description="Polar residues" evidence="1">
    <location>
        <begin position="1"/>
        <end position="18"/>
    </location>
</feature>
<gene>
    <name evidence="3" type="ORF">B0H66DRAFT_598394</name>
</gene>
<feature type="region of interest" description="Disordered" evidence="1">
    <location>
        <begin position="1"/>
        <end position="26"/>
    </location>
</feature>
<dbReference type="AlphaFoldDB" id="A0AAE0ITK8"/>
<reference evidence="3" key="1">
    <citation type="journal article" date="2023" name="Mol. Phylogenet. Evol.">
        <title>Genome-scale phylogeny and comparative genomics of the fungal order Sordariales.</title>
        <authorList>
            <person name="Hensen N."/>
            <person name="Bonometti L."/>
            <person name="Westerberg I."/>
            <person name="Brannstrom I.O."/>
            <person name="Guillou S."/>
            <person name="Cros-Aarteil S."/>
            <person name="Calhoun S."/>
            <person name="Haridas S."/>
            <person name="Kuo A."/>
            <person name="Mondo S."/>
            <person name="Pangilinan J."/>
            <person name="Riley R."/>
            <person name="LaButti K."/>
            <person name="Andreopoulos B."/>
            <person name="Lipzen A."/>
            <person name="Chen C."/>
            <person name="Yan M."/>
            <person name="Daum C."/>
            <person name="Ng V."/>
            <person name="Clum A."/>
            <person name="Steindorff A."/>
            <person name="Ohm R.A."/>
            <person name="Martin F."/>
            <person name="Silar P."/>
            <person name="Natvig D.O."/>
            <person name="Lalanne C."/>
            <person name="Gautier V."/>
            <person name="Ament-Velasquez S.L."/>
            <person name="Kruys A."/>
            <person name="Hutchinson M.I."/>
            <person name="Powell A.J."/>
            <person name="Barry K."/>
            <person name="Miller A.N."/>
            <person name="Grigoriev I.V."/>
            <person name="Debuchy R."/>
            <person name="Gladieux P."/>
            <person name="Hiltunen Thoren M."/>
            <person name="Johannesson H."/>
        </authorList>
    </citation>
    <scope>NUCLEOTIDE SEQUENCE</scope>
    <source>
        <strain evidence="3">CBS 118394</strain>
    </source>
</reference>
<keyword evidence="4" id="KW-1185">Reference proteome</keyword>
<evidence type="ECO:0000256" key="1">
    <source>
        <dbReference type="SAM" id="MobiDB-lite"/>
    </source>
</evidence>
<name>A0AAE0ITK8_9PEZI</name>
<evidence type="ECO:0000313" key="3">
    <source>
        <dbReference type="EMBL" id="KAK3330870.1"/>
    </source>
</evidence>
<dbReference type="InterPro" id="IPR057227">
    <property type="entry name" value="DUF7905"/>
</dbReference>
<proteinExistence type="predicted"/>
<comment type="caution">
    <text evidence="3">The sequence shown here is derived from an EMBL/GenBank/DDBJ whole genome shotgun (WGS) entry which is preliminary data.</text>
</comment>
<evidence type="ECO:0000313" key="4">
    <source>
        <dbReference type="Proteomes" id="UP001283341"/>
    </source>
</evidence>